<dbReference type="InterPro" id="IPR029063">
    <property type="entry name" value="SAM-dependent_MTases_sf"/>
</dbReference>
<evidence type="ECO:0000256" key="1">
    <source>
        <dbReference type="ARBA" id="ARBA00008361"/>
    </source>
</evidence>
<dbReference type="PANTHER" id="PTHR44942">
    <property type="entry name" value="METHYLTRANSF_11 DOMAIN-CONTAINING PROTEIN"/>
    <property type="match status" value="1"/>
</dbReference>
<dbReference type="Gene3D" id="3.40.50.150">
    <property type="entry name" value="Vaccinia Virus protein VP39"/>
    <property type="match status" value="1"/>
</dbReference>
<evidence type="ECO:0000313" key="5">
    <source>
        <dbReference type="EMBL" id="NJR80278.1"/>
    </source>
</evidence>
<feature type="domain" description="Methyltransferase type 11" evidence="4">
    <location>
        <begin position="52"/>
        <end position="148"/>
    </location>
</feature>
<evidence type="ECO:0000313" key="6">
    <source>
        <dbReference type="Proteomes" id="UP000732399"/>
    </source>
</evidence>
<dbReference type="Pfam" id="PF08241">
    <property type="entry name" value="Methyltransf_11"/>
    <property type="match status" value="1"/>
</dbReference>
<dbReference type="InterPro" id="IPR013216">
    <property type="entry name" value="Methyltransf_11"/>
</dbReference>
<protein>
    <submittedName>
        <fullName evidence="5">Class I SAM-dependent methyltransferase</fullName>
    </submittedName>
</protein>
<dbReference type="RefSeq" id="WP_168135836.1">
    <property type="nucleotide sequence ID" value="NZ_JAAVJH010000015.1"/>
</dbReference>
<keyword evidence="2 5" id="KW-0489">Methyltransferase</keyword>
<name>A0ABX1CQP4_9SPHN</name>
<dbReference type="PANTHER" id="PTHR44942:SF4">
    <property type="entry name" value="METHYLTRANSFERASE TYPE 11 DOMAIN-CONTAINING PROTEIN"/>
    <property type="match status" value="1"/>
</dbReference>
<evidence type="ECO:0000256" key="2">
    <source>
        <dbReference type="ARBA" id="ARBA00022603"/>
    </source>
</evidence>
<evidence type="ECO:0000256" key="3">
    <source>
        <dbReference type="ARBA" id="ARBA00022679"/>
    </source>
</evidence>
<accession>A0ABX1CQP4</accession>
<dbReference type="InterPro" id="IPR051052">
    <property type="entry name" value="Diverse_substrate_MTase"/>
</dbReference>
<reference evidence="5 6" key="1">
    <citation type="submission" date="2020-03" db="EMBL/GenBank/DDBJ databases">
        <authorList>
            <person name="Wang L."/>
            <person name="He N."/>
            <person name="Li Y."/>
            <person name="Fang Y."/>
            <person name="Zhang F."/>
        </authorList>
    </citation>
    <scope>NUCLEOTIDE SEQUENCE [LARGE SCALE GENOMIC DNA]</scope>
    <source>
        <strain evidence="5 6">36D10-4-7</strain>
    </source>
</reference>
<organism evidence="5 6">
    <name type="scientific">Sphingomonas corticis</name>
    <dbReference type="NCBI Taxonomy" id="2722791"/>
    <lineage>
        <taxon>Bacteria</taxon>
        <taxon>Pseudomonadati</taxon>
        <taxon>Pseudomonadota</taxon>
        <taxon>Alphaproteobacteria</taxon>
        <taxon>Sphingomonadales</taxon>
        <taxon>Sphingomonadaceae</taxon>
        <taxon>Sphingomonas</taxon>
    </lineage>
</organism>
<evidence type="ECO:0000259" key="4">
    <source>
        <dbReference type="Pfam" id="PF08241"/>
    </source>
</evidence>
<keyword evidence="6" id="KW-1185">Reference proteome</keyword>
<proteinExistence type="inferred from homology"/>
<dbReference type="GO" id="GO:0032259">
    <property type="term" value="P:methylation"/>
    <property type="evidence" value="ECO:0007669"/>
    <property type="project" value="UniProtKB-KW"/>
</dbReference>
<keyword evidence="3" id="KW-0808">Transferase</keyword>
<comment type="caution">
    <text evidence="5">The sequence shown here is derived from an EMBL/GenBank/DDBJ whole genome shotgun (WGS) entry which is preliminary data.</text>
</comment>
<dbReference type="Proteomes" id="UP000732399">
    <property type="component" value="Unassembled WGS sequence"/>
</dbReference>
<comment type="similarity">
    <text evidence="1">Belongs to the methyltransferase superfamily.</text>
</comment>
<dbReference type="GO" id="GO:0008168">
    <property type="term" value="F:methyltransferase activity"/>
    <property type="evidence" value="ECO:0007669"/>
    <property type="project" value="UniProtKB-KW"/>
</dbReference>
<sequence>MGNADGQDHDQLVDAQFGKQAERYVESSVHATGVDLRRIGDIARIGVYDRVLDLGCGGGHVTYAVAPHVSDVVACDLSQGMLDAVATEAAGRHLSNVRTALASSERLPFADASFDLVVSRYSVHHWRDWEAGLREARRVVRPDGCLVFVDVMAPSSPMLDTHLQAVELLRDPSHVRDRSMAEWIAALGRAAITPVWVEPFRLPLEFVPWVERMATPDVAVDAIRWLQRGSSSEVQAAFQIKDDGGFVVDAVFIECRAGEVA</sequence>
<dbReference type="EMBL" id="JAAVJH010000015">
    <property type="protein sequence ID" value="NJR80278.1"/>
    <property type="molecule type" value="Genomic_DNA"/>
</dbReference>
<dbReference type="CDD" id="cd02440">
    <property type="entry name" value="AdoMet_MTases"/>
    <property type="match status" value="1"/>
</dbReference>
<gene>
    <name evidence="5" type="ORF">HBH26_16985</name>
</gene>
<dbReference type="SUPFAM" id="SSF53335">
    <property type="entry name" value="S-adenosyl-L-methionine-dependent methyltransferases"/>
    <property type="match status" value="1"/>
</dbReference>